<name>A0AAE1GC99_PETCI</name>
<keyword evidence="5" id="KW-0175">Coiled coil</keyword>
<dbReference type="Proteomes" id="UP001286313">
    <property type="component" value="Unassembled WGS sequence"/>
</dbReference>
<dbReference type="InterPro" id="IPR028133">
    <property type="entry name" value="Dynamitin"/>
</dbReference>
<dbReference type="GO" id="GO:0030286">
    <property type="term" value="C:dynein complex"/>
    <property type="evidence" value="ECO:0007669"/>
    <property type="project" value="UniProtKB-KW"/>
</dbReference>
<accession>A0AAE1GC99</accession>
<evidence type="ECO:0000256" key="5">
    <source>
        <dbReference type="SAM" id="Coils"/>
    </source>
</evidence>
<evidence type="ECO:0000256" key="2">
    <source>
        <dbReference type="ARBA" id="ARBA00006176"/>
    </source>
</evidence>
<evidence type="ECO:0000256" key="4">
    <source>
        <dbReference type="ARBA" id="ARBA00023017"/>
    </source>
</evidence>
<reference evidence="6" key="1">
    <citation type="submission" date="2023-10" db="EMBL/GenBank/DDBJ databases">
        <title>Genome assemblies of two species of porcelain crab, Petrolisthes cinctipes and Petrolisthes manimaculis (Anomura: Porcellanidae).</title>
        <authorList>
            <person name="Angst P."/>
        </authorList>
    </citation>
    <scope>NUCLEOTIDE SEQUENCE</scope>
    <source>
        <strain evidence="6">PB745_01</strain>
        <tissue evidence="6">Gill</tissue>
    </source>
</reference>
<evidence type="ECO:0000256" key="1">
    <source>
        <dbReference type="ARBA" id="ARBA00004496"/>
    </source>
</evidence>
<evidence type="ECO:0000256" key="3">
    <source>
        <dbReference type="ARBA" id="ARBA00022490"/>
    </source>
</evidence>
<dbReference type="GO" id="GO:0007017">
    <property type="term" value="P:microtubule-based process"/>
    <property type="evidence" value="ECO:0007669"/>
    <property type="project" value="InterPro"/>
</dbReference>
<gene>
    <name evidence="6" type="ORF">Pcinc_008924</name>
</gene>
<keyword evidence="7" id="KW-1185">Reference proteome</keyword>
<dbReference type="PANTHER" id="PTHR15346">
    <property type="entry name" value="DYNACTIN SUBUNIT"/>
    <property type="match status" value="1"/>
</dbReference>
<dbReference type="EMBL" id="JAWQEG010000655">
    <property type="protein sequence ID" value="KAK3886953.1"/>
    <property type="molecule type" value="Genomic_DNA"/>
</dbReference>
<keyword evidence="4" id="KW-0243">Dynein</keyword>
<comment type="subcellular location">
    <subcellularLocation>
        <location evidence="1">Cytoplasm</location>
    </subcellularLocation>
</comment>
<evidence type="ECO:0000313" key="6">
    <source>
        <dbReference type="EMBL" id="KAK3886953.1"/>
    </source>
</evidence>
<keyword evidence="3" id="KW-0963">Cytoplasm</keyword>
<proteinExistence type="inferred from homology"/>
<comment type="similarity">
    <text evidence="2">Belongs to the dynactin subunit 2 family.</text>
</comment>
<protein>
    <recommendedName>
        <fullName evidence="8">Dynactin subunit 2</fullName>
    </recommendedName>
</protein>
<dbReference type="AlphaFoldDB" id="A0AAE1GC99"/>
<sequence>MADPKYAALPGIVYDQPDVFETSELPECEQDYTVGEGTDGSTAVETLHISADDAHSQFKGKALDATHVDFSDRITSNRRRGYNARRIEWEVAGEGEEETVMQKYQRLQCEVTQLLEEVQALKGESVGCGDGVASSVELGKQVESLHTTLLDLKLEDTLGAELVAAISDPQLALQKKLINLLESFKQVGLVSEKSEKNKGETMQQAGDGSAILYQLYYAPEHAKLNQLASMATLEKKIDRLENLIGNNPDKLSSLSAWTNHKSVVGSVQVLSARLALLEPVHLDHVEGRLHAIHTRMNSISEKKAAIEDADKQSKVSELYELAKKTEALCSALPEVVNRLKSLEALHNQAMQFSGSLKQLYVTQTRLAATLQSNGDLLSGVQEKFTHNLDIIHKNIGSLDTRMQTLSTKK</sequence>
<feature type="coiled-coil region" evidence="5">
    <location>
        <begin position="97"/>
        <end position="124"/>
    </location>
</feature>
<evidence type="ECO:0000313" key="7">
    <source>
        <dbReference type="Proteomes" id="UP001286313"/>
    </source>
</evidence>
<organism evidence="6 7">
    <name type="scientific">Petrolisthes cinctipes</name>
    <name type="common">Flat porcelain crab</name>
    <dbReference type="NCBI Taxonomy" id="88211"/>
    <lineage>
        <taxon>Eukaryota</taxon>
        <taxon>Metazoa</taxon>
        <taxon>Ecdysozoa</taxon>
        <taxon>Arthropoda</taxon>
        <taxon>Crustacea</taxon>
        <taxon>Multicrustacea</taxon>
        <taxon>Malacostraca</taxon>
        <taxon>Eumalacostraca</taxon>
        <taxon>Eucarida</taxon>
        <taxon>Decapoda</taxon>
        <taxon>Pleocyemata</taxon>
        <taxon>Anomura</taxon>
        <taxon>Galatheoidea</taxon>
        <taxon>Porcellanidae</taxon>
        <taxon>Petrolisthes</taxon>
    </lineage>
</organism>
<comment type="caution">
    <text evidence="6">The sequence shown here is derived from an EMBL/GenBank/DDBJ whole genome shotgun (WGS) entry which is preliminary data.</text>
</comment>
<dbReference type="GO" id="GO:0005737">
    <property type="term" value="C:cytoplasm"/>
    <property type="evidence" value="ECO:0007669"/>
    <property type="project" value="UniProtKB-SubCell"/>
</dbReference>
<dbReference type="Pfam" id="PF04912">
    <property type="entry name" value="Dynamitin"/>
    <property type="match status" value="1"/>
</dbReference>
<dbReference type="GO" id="GO:0005869">
    <property type="term" value="C:dynactin complex"/>
    <property type="evidence" value="ECO:0007669"/>
    <property type="project" value="InterPro"/>
</dbReference>
<evidence type="ECO:0008006" key="8">
    <source>
        <dbReference type="Google" id="ProtNLM"/>
    </source>
</evidence>